<evidence type="ECO:0000259" key="3">
    <source>
        <dbReference type="SMART" id="SM00829"/>
    </source>
</evidence>
<proteinExistence type="predicted"/>
<dbReference type="PANTHER" id="PTHR48106:SF5">
    <property type="entry name" value="ZINC-CONTAINING ALCOHOL DEHYDROGENASE"/>
    <property type="match status" value="1"/>
</dbReference>
<dbReference type="InterPro" id="IPR020843">
    <property type="entry name" value="ER"/>
</dbReference>
<organism evidence="4">
    <name type="scientific">marine metagenome</name>
    <dbReference type="NCBI Taxonomy" id="408172"/>
    <lineage>
        <taxon>unclassified sequences</taxon>
        <taxon>metagenomes</taxon>
        <taxon>ecological metagenomes</taxon>
    </lineage>
</organism>
<dbReference type="Gene3D" id="3.40.50.720">
    <property type="entry name" value="NAD(P)-binding Rossmann-like Domain"/>
    <property type="match status" value="1"/>
</dbReference>
<dbReference type="InterPro" id="IPR011032">
    <property type="entry name" value="GroES-like_sf"/>
</dbReference>
<feature type="domain" description="Enoyl reductase (ER)" evidence="3">
    <location>
        <begin position="11"/>
        <end position="327"/>
    </location>
</feature>
<dbReference type="EMBL" id="UINC01042699">
    <property type="protein sequence ID" value="SVB45687.1"/>
    <property type="molecule type" value="Genomic_DNA"/>
</dbReference>
<dbReference type="InterPro" id="IPR013154">
    <property type="entry name" value="ADH-like_N"/>
</dbReference>
<dbReference type="SMART" id="SM00829">
    <property type="entry name" value="PKS_ER"/>
    <property type="match status" value="1"/>
</dbReference>
<dbReference type="GO" id="GO:0016651">
    <property type="term" value="F:oxidoreductase activity, acting on NAD(P)H"/>
    <property type="evidence" value="ECO:0007669"/>
    <property type="project" value="TreeGrafter"/>
</dbReference>
<dbReference type="InterPro" id="IPR036291">
    <property type="entry name" value="NAD(P)-bd_dom_sf"/>
</dbReference>
<keyword evidence="2" id="KW-0560">Oxidoreductase</keyword>
<dbReference type="InterPro" id="IPR013149">
    <property type="entry name" value="ADH-like_C"/>
</dbReference>
<dbReference type="Gene3D" id="3.90.180.10">
    <property type="entry name" value="Medium-chain alcohol dehydrogenases, catalytic domain"/>
    <property type="match status" value="1"/>
</dbReference>
<evidence type="ECO:0000256" key="2">
    <source>
        <dbReference type="ARBA" id="ARBA00023002"/>
    </source>
</evidence>
<gene>
    <name evidence="4" type="ORF">METZ01_LOCUS198541</name>
</gene>
<dbReference type="AlphaFoldDB" id="A0A382E725"/>
<dbReference type="Pfam" id="PF00107">
    <property type="entry name" value="ADH_zinc_N"/>
    <property type="match status" value="1"/>
</dbReference>
<dbReference type="Pfam" id="PF08240">
    <property type="entry name" value="ADH_N"/>
    <property type="match status" value="1"/>
</dbReference>
<dbReference type="GO" id="GO:0070402">
    <property type="term" value="F:NADPH binding"/>
    <property type="evidence" value="ECO:0007669"/>
    <property type="project" value="TreeGrafter"/>
</dbReference>
<reference evidence="4" key="1">
    <citation type="submission" date="2018-05" db="EMBL/GenBank/DDBJ databases">
        <authorList>
            <person name="Lanie J.A."/>
            <person name="Ng W.-L."/>
            <person name="Kazmierczak K.M."/>
            <person name="Andrzejewski T.M."/>
            <person name="Davidsen T.M."/>
            <person name="Wayne K.J."/>
            <person name="Tettelin H."/>
            <person name="Glass J.I."/>
            <person name="Rusch D."/>
            <person name="Podicherti R."/>
            <person name="Tsui H.-C.T."/>
            <person name="Winkler M.E."/>
        </authorList>
    </citation>
    <scope>NUCLEOTIDE SEQUENCE</scope>
</reference>
<keyword evidence="1" id="KW-0521">NADP</keyword>
<dbReference type="SUPFAM" id="SSF50129">
    <property type="entry name" value="GroES-like"/>
    <property type="match status" value="1"/>
</dbReference>
<accession>A0A382E725</accession>
<evidence type="ECO:0000313" key="4">
    <source>
        <dbReference type="EMBL" id="SVB45687.1"/>
    </source>
</evidence>
<sequence>MKKVISFNKIGGPEVLEFQDIEEPKELKADEVLYEVKAFALNRSDWLLSAGLHYTIPNLPSRIGSEASGVVKALGSSVTKFKIGDKVSSIPFFTTEYLVHGEIAVTPEKYLVHCPENLNFIESTSIWMQYMTAYYPFVKIAKIKKNDVVLIGAASSSASLAAIDIVKSLNGLVIAATRSEKKIDKLKEYGADEVINTQTENLSDRINNITNEQGIRAVYDPIGNPFYQQYLDVLQSNSLVFHFGLLSGESIKIDISRHVRTNSYLLPYSLFNYIREENSINEGIEYIKENISKNIFKPKINKVFSFGESIKAYEYLMEYDVFGKIVVEIKN</sequence>
<evidence type="ECO:0000256" key="1">
    <source>
        <dbReference type="ARBA" id="ARBA00022857"/>
    </source>
</evidence>
<protein>
    <recommendedName>
        <fullName evidence="3">Enoyl reductase (ER) domain-containing protein</fullName>
    </recommendedName>
</protein>
<dbReference type="SUPFAM" id="SSF51735">
    <property type="entry name" value="NAD(P)-binding Rossmann-fold domains"/>
    <property type="match status" value="1"/>
</dbReference>
<name>A0A382E725_9ZZZZ</name>
<dbReference type="PANTHER" id="PTHR48106">
    <property type="entry name" value="QUINONE OXIDOREDUCTASE PIG3-RELATED"/>
    <property type="match status" value="1"/>
</dbReference>